<evidence type="ECO:0000313" key="2">
    <source>
        <dbReference type="EMBL" id="GBN19203.1"/>
    </source>
</evidence>
<name>A0A4Y2LYJ9_ARAVE</name>
<gene>
    <name evidence="2" type="ORF">AVEN_216260_1</name>
</gene>
<dbReference type="AlphaFoldDB" id="A0A4Y2LYJ9"/>
<sequence>MHERTQDAMTYVRNFGRPDLFITFTCNPQWKEIKDELMARQKNHDRHDLIGRVFHLKLKYLTNLINKGKIFGTARCFMYTVEWQKRGLPHVHILLWLQEKIHVHKIDDLISAELPNPESDPMLHGVIKTQMIHGPCGSINPLSPCMKEGKCTKRYPRNFLKDTQGMMDIRCTVEGNLKMVAM</sequence>
<evidence type="ECO:0000259" key="1">
    <source>
        <dbReference type="Pfam" id="PF14214"/>
    </source>
</evidence>
<feature type="domain" description="Helitron helicase-like" evidence="1">
    <location>
        <begin position="1"/>
        <end position="95"/>
    </location>
</feature>
<keyword evidence="3" id="KW-1185">Reference proteome</keyword>
<proteinExistence type="predicted"/>
<protein>
    <recommendedName>
        <fullName evidence="1">Helitron helicase-like domain-containing protein</fullName>
    </recommendedName>
</protein>
<dbReference type="Proteomes" id="UP000499080">
    <property type="component" value="Unassembled WGS sequence"/>
</dbReference>
<comment type="caution">
    <text evidence="2">The sequence shown here is derived from an EMBL/GenBank/DDBJ whole genome shotgun (WGS) entry which is preliminary data.</text>
</comment>
<organism evidence="2 3">
    <name type="scientific">Araneus ventricosus</name>
    <name type="common">Orbweaver spider</name>
    <name type="synonym">Epeira ventricosa</name>
    <dbReference type="NCBI Taxonomy" id="182803"/>
    <lineage>
        <taxon>Eukaryota</taxon>
        <taxon>Metazoa</taxon>
        <taxon>Ecdysozoa</taxon>
        <taxon>Arthropoda</taxon>
        <taxon>Chelicerata</taxon>
        <taxon>Arachnida</taxon>
        <taxon>Araneae</taxon>
        <taxon>Araneomorphae</taxon>
        <taxon>Entelegynae</taxon>
        <taxon>Araneoidea</taxon>
        <taxon>Araneidae</taxon>
        <taxon>Araneus</taxon>
    </lineage>
</organism>
<reference evidence="2 3" key="1">
    <citation type="journal article" date="2019" name="Sci. Rep.">
        <title>Orb-weaving spider Araneus ventricosus genome elucidates the spidroin gene catalogue.</title>
        <authorList>
            <person name="Kono N."/>
            <person name="Nakamura H."/>
            <person name="Ohtoshi R."/>
            <person name="Moran D.A.P."/>
            <person name="Shinohara A."/>
            <person name="Yoshida Y."/>
            <person name="Fujiwara M."/>
            <person name="Mori M."/>
            <person name="Tomita M."/>
            <person name="Arakawa K."/>
        </authorList>
    </citation>
    <scope>NUCLEOTIDE SEQUENCE [LARGE SCALE GENOMIC DNA]</scope>
</reference>
<dbReference type="EMBL" id="BGPR01201527">
    <property type="protein sequence ID" value="GBN19203.1"/>
    <property type="molecule type" value="Genomic_DNA"/>
</dbReference>
<evidence type="ECO:0000313" key="3">
    <source>
        <dbReference type="Proteomes" id="UP000499080"/>
    </source>
</evidence>
<accession>A0A4Y2LYJ9</accession>
<dbReference type="Pfam" id="PF14214">
    <property type="entry name" value="Helitron_like_N"/>
    <property type="match status" value="1"/>
</dbReference>
<dbReference type="InterPro" id="IPR025476">
    <property type="entry name" value="Helitron_helicase-like"/>
</dbReference>
<dbReference type="OrthoDB" id="1728974at2759"/>